<comment type="caution">
    <text evidence="1">The sequence shown here is derived from an EMBL/GenBank/DDBJ whole genome shotgun (WGS) entry which is preliminary data.</text>
</comment>
<gene>
    <name evidence="1" type="ORF">RCL2_000872600</name>
</gene>
<sequence>MFSLYENYKRTYNNNISISVKRSNISRVNQRRTSKCWAEVRSVKALLDKIKTLKEKPKHFSHTRVIKYKDANEFNNTAIQDKRYKLDLINYITRRGGVIFNEQFSLFIFRKSLNVKKGFPWAHHQTGIPDIYNSICHINKLSDDSAIDYKLFEFF</sequence>
<dbReference type="AlphaFoldDB" id="A0A8H3QJ01"/>
<accession>A0A8H3QJ01</accession>
<name>A0A8H3QJ01_9GLOM</name>
<dbReference type="EMBL" id="BLAL01000057">
    <property type="protein sequence ID" value="GES81483.1"/>
    <property type="molecule type" value="Genomic_DNA"/>
</dbReference>
<protein>
    <submittedName>
        <fullName evidence="1">Uncharacterized protein</fullName>
    </submittedName>
</protein>
<dbReference type="Proteomes" id="UP000615446">
    <property type="component" value="Unassembled WGS sequence"/>
</dbReference>
<reference evidence="1" key="1">
    <citation type="submission" date="2019-10" db="EMBL/GenBank/DDBJ databases">
        <title>Conservation and host-specific expression of non-tandemly repeated heterogenous ribosome RNA gene in arbuscular mycorrhizal fungi.</title>
        <authorList>
            <person name="Maeda T."/>
            <person name="Kobayashi Y."/>
            <person name="Nakagawa T."/>
            <person name="Ezawa T."/>
            <person name="Yamaguchi K."/>
            <person name="Bino T."/>
            <person name="Nishimoto Y."/>
            <person name="Shigenobu S."/>
            <person name="Kawaguchi M."/>
        </authorList>
    </citation>
    <scope>NUCLEOTIDE SEQUENCE</scope>
    <source>
        <strain evidence="1">HR1</strain>
    </source>
</reference>
<evidence type="ECO:0000313" key="2">
    <source>
        <dbReference type="Proteomes" id="UP000615446"/>
    </source>
</evidence>
<proteinExistence type="predicted"/>
<organism evidence="1 2">
    <name type="scientific">Rhizophagus clarus</name>
    <dbReference type="NCBI Taxonomy" id="94130"/>
    <lineage>
        <taxon>Eukaryota</taxon>
        <taxon>Fungi</taxon>
        <taxon>Fungi incertae sedis</taxon>
        <taxon>Mucoromycota</taxon>
        <taxon>Glomeromycotina</taxon>
        <taxon>Glomeromycetes</taxon>
        <taxon>Glomerales</taxon>
        <taxon>Glomeraceae</taxon>
        <taxon>Rhizophagus</taxon>
    </lineage>
</organism>
<evidence type="ECO:0000313" key="1">
    <source>
        <dbReference type="EMBL" id="GES81483.1"/>
    </source>
</evidence>